<proteinExistence type="predicted"/>
<reference evidence="1" key="1">
    <citation type="submission" date="2021-01" db="EMBL/GenBank/DDBJ databases">
        <title>Phytophthora aleatoria, a newly-described species from Pinus radiata is distinct from Phytophthora cactorum isolates based on comparative genomics.</title>
        <authorList>
            <person name="Mcdougal R."/>
            <person name="Panda P."/>
            <person name="Williams N."/>
            <person name="Studholme D.J."/>
        </authorList>
    </citation>
    <scope>NUCLEOTIDE SEQUENCE</scope>
    <source>
        <strain evidence="1">NZFS 3830</strain>
    </source>
</reference>
<comment type="caution">
    <text evidence="1">The sequence shown here is derived from an EMBL/GenBank/DDBJ whole genome shotgun (WGS) entry which is preliminary data.</text>
</comment>
<dbReference type="EMBL" id="JAENGZ010000957">
    <property type="protein sequence ID" value="KAG6952008.1"/>
    <property type="molecule type" value="Genomic_DNA"/>
</dbReference>
<organism evidence="1 2">
    <name type="scientific">Phytophthora cactorum</name>
    <dbReference type="NCBI Taxonomy" id="29920"/>
    <lineage>
        <taxon>Eukaryota</taxon>
        <taxon>Sar</taxon>
        <taxon>Stramenopiles</taxon>
        <taxon>Oomycota</taxon>
        <taxon>Peronosporomycetes</taxon>
        <taxon>Peronosporales</taxon>
        <taxon>Peronosporaceae</taxon>
        <taxon>Phytophthora</taxon>
    </lineage>
</organism>
<dbReference type="VEuPathDB" id="FungiDB:PC110_g18370"/>
<sequence length="172" mass="19369">MKELDRSGELLALCYREQWPKATQLLTDANLTVKKLLLPSCYPVDVTVTSRTNALRPAQLLRHFIKRLLTLESLIESLPYSCVGGTAVCAGNCTSRPPKSKYIGAKDADVAIPDKKGVRPMDLMTWTAVIHPTVMVPPTSENSSFERMKPKKTPLQHVPFEQKWMNRYAELK</sequence>
<dbReference type="AlphaFoldDB" id="A0A8T1U1R7"/>
<protein>
    <submittedName>
        <fullName evidence="1">Uncharacterized protein</fullName>
    </submittedName>
</protein>
<evidence type="ECO:0000313" key="1">
    <source>
        <dbReference type="EMBL" id="KAG6952008.1"/>
    </source>
</evidence>
<evidence type="ECO:0000313" key="2">
    <source>
        <dbReference type="Proteomes" id="UP000688947"/>
    </source>
</evidence>
<dbReference type="OrthoDB" id="539213at2759"/>
<name>A0A8T1U1R7_9STRA</name>
<gene>
    <name evidence="1" type="ORF">JG687_00013267</name>
</gene>
<dbReference type="Proteomes" id="UP000688947">
    <property type="component" value="Unassembled WGS sequence"/>
</dbReference>
<accession>A0A8T1U1R7</accession>